<dbReference type="RefSeq" id="WP_005981285.1">
    <property type="nucleotide sequence ID" value="NZ_CABKNW010000005.1"/>
</dbReference>
<evidence type="ECO:0000256" key="10">
    <source>
        <dbReference type="NCBIfam" id="TIGR00215"/>
    </source>
</evidence>
<dbReference type="GO" id="GO:0005543">
    <property type="term" value="F:phospholipid binding"/>
    <property type="evidence" value="ECO:0007669"/>
    <property type="project" value="TreeGrafter"/>
</dbReference>
<keyword evidence="4" id="KW-0444">Lipid biosynthesis</keyword>
<dbReference type="Pfam" id="PF02684">
    <property type="entry name" value="LpxB"/>
    <property type="match status" value="1"/>
</dbReference>
<dbReference type="EC" id="2.4.1.182" evidence="2 10"/>
<keyword evidence="6 11" id="KW-0328">Glycosyltransferase</keyword>
<accession>A0AAX2JCS2</accession>
<evidence type="ECO:0000256" key="1">
    <source>
        <dbReference type="ARBA" id="ARBA00002056"/>
    </source>
</evidence>
<evidence type="ECO:0000256" key="9">
    <source>
        <dbReference type="ARBA" id="ARBA00048975"/>
    </source>
</evidence>
<protein>
    <recommendedName>
        <fullName evidence="3 10">Lipid-A-disaccharide synthase</fullName>
        <ecNumber evidence="2 10">2.4.1.182</ecNumber>
    </recommendedName>
</protein>
<evidence type="ECO:0000256" key="3">
    <source>
        <dbReference type="ARBA" id="ARBA00020902"/>
    </source>
</evidence>
<keyword evidence="5" id="KW-0441">Lipid A biosynthesis</keyword>
<dbReference type="PANTHER" id="PTHR30372:SF4">
    <property type="entry name" value="LIPID-A-DISACCHARIDE SYNTHASE, MITOCHONDRIAL-RELATED"/>
    <property type="match status" value="1"/>
</dbReference>
<dbReference type="PANTHER" id="PTHR30372">
    <property type="entry name" value="LIPID-A-DISACCHARIDE SYNTHASE"/>
    <property type="match status" value="1"/>
</dbReference>
<dbReference type="KEGG" id="ful:C4N20_02280"/>
<dbReference type="GO" id="GO:0016020">
    <property type="term" value="C:membrane"/>
    <property type="evidence" value="ECO:0007669"/>
    <property type="project" value="GOC"/>
</dbReference>
<evidence type="ECO:0000256" key="7">
    <source>
        <dbReference type="ARBA" id="ARBA00022679"/>
    </source>
</evidence>
<dbReference type="Gene3D" id="3.40.50.2000">
    <property type="entry name" value="Glycogen Phosphorylase B"/>
    <property type="match status" value="1"/>
</dbReference>
<sequence length="357" mass="41158">MKFFVSTGEVSGDLHLSYLVKAMLEQNKDLKFYGAAGNHSRAQGVEVIQDIEELAIMGFTEVFKKYSFLKKKANEYIDFIKKEKIDKVILVDYGGFNLKFLELLKKEALEVEVFYYIPPKLWIWGEKRITKLVKADHIMVIFPWEVDFYKKHGVDAVYFGNPFVDKYSVIERTGNNILLLPGSRKQEIRTLIPIMLKVVEKKKDETFLLKLSSSDHLKWIDEDLNKYKNLKIVSDKSLAECVKESKTAVAASGTVTLELALMGIPVIVVYRTNFINAFIARHILKVGFVSLPNLTLNREVYPELLQEKCNPEEIEKYLDYFENSKEKIAEDIAEVRKKLSGKDVVKSYGNFLIRGEQ</sequence>
<reference evidence="11 12" key="1">
    <citation type="submission" date="2018-06" db="EMBL/GenBank/DDBJ databases">
        <authorList>
            <consortium name="Pathogen Informatics"/>
            <person name="Doyle S."/>
        </authorList>
    </citation>
    <scope>NUCLEOTIDE SEQUENCE [LARGE SCALE GENOMIC DNA]</scope>
    <source>
        <strain evidence="11 12">NCTC12112</strain>
    </source>
</reference>
<evidence type="ECO:0000256" key="6">
    <source>
        <dbReference type="ARBA" id="ARBA00022676"/>
    </source>
</evidence>
<organism evidence="11 12">
    <name type="scientific">Fusobacterium ulcerans</name>
    <dbReference type="NCBI Taxonomy" id="861"/>
    <lineage>
        <taxon>Bacteria</taxon>
        <taxon>Fusobacteriati</taxon>
        <taxon>Fusobacteriota</taxon>
        <taxon>Fusobacteriia</taxon>
        <taxon>Fusobacteriales</taxon>
        <taxon>Fusobacteriaceae</taxon>
        <taxon>Fusobacterium</taxon>
    </lineage>
</organism>
<dbReference type="GO" id="GO:0008915">
    <property type="term" value="F:lipid-A-disaccharide synthase activity"/>
    <property type="evidence" value="ECO:0007669"/>
    <property type="project" value="UniProtKB-UniRule"/>
</dbReference>
<dbReference type="Proteomes" id="UP000249008">
    <property type="component" value="Chromosome 1"/>
</dbReference>
<dbReference type="GO" id="GO:0009245">
    <property type="term" value="P:lipid A biosynthetic process"/>
    <property type="evidence" value="ECO:0007669"/>
    <property type="project" value="UniProtKB-UniRule"/>
</dbReference>
<comment type="function">
    <text evidence="1">Condensation of UDP-2,3-diacylglucosamine and 2,3-diacylglucosamine-1-phosphate to form lipid A disaccharide, a precursor of lipid A, a phosphorylated glycolipid that anchors the lipopolysaccharide to the outer membrane of the cell.</text>
</comment>
<dbReference type="SUPFAM" id="SSF53756">
    <property type="entry name" value="UDP-Glycosyltransferase/glycogen phosphorylase"/>
    <property type="match status" value="1"/>
</dbReference>
<dbReference type="AlphaFoldDB" id="A0AAX2JCS2"/>
<evidence type="ECO:0000256" key="5">
    <source>
        <dbReference type="ARBA" id="ARBA00022556"/>
    </source>
</evidence>
<evidence type="ECO:0000256" key="4">
    <source>
        <dbReference type="ARBA" id="ARBA00022516"/>
    </source>
</evidence>
<name>A0AAX2JCS2_9FUSO</name>
<keyword evidence="7 11" id="KW-0808">Transferase</keyword>
<dbReference type="InterPro" id="IPR003835">
    <property type="entry name" value="Glyco_trans_19"/>
</dbReference>
<comment type="catalytic activity">
    <reaction evidence="9">
        <text>a lipid X + a UDP-2-N,3-O-bis[(3R)-3-hydroxyacyl]-alpha-D-glucosamine = a lipid A disaccharide + UDP + H(+)</text>
        <dbReference type="Rhea" id="RHEA:67828"/>
        <dbReference type="ChEBI" id="CHEBI:15378"/>
        <dbReference type="ChEBI" id="CHEBI:58223"/>
        <dbReference type="ChEBI" id="CHEBI:137748"/>
        <dbReference type="ChEBI" id="CHEBI:176338"/>
        <dbReference type="ChEBI" id="CHEBI:176343"/>
        <dbReference type="EC" id="2.4.1.182"/>
    </reaction>
</comment>
<proteinExistence type="predicted"/>
<dbReference type="EMBL" id="LS483487">
    <property type="protein sequence ID" value="SQJ09670.1"/>
    <property type="molecule type" value="Genomic_DNA"/>
</dbReference>
<evidence type="ECO:0000256" key="2">
    <source>
        <dbReference type="ARBA" id="ARBA00012687"/>
    </source>
</evidence>
<evidence type="ECO:0000256" key="8">
    <source>
        <dbReference type="ARBA" id="ARBA00023098"/>
    </source>
</evidence>
<evidence type="ECO:0000313" key="12">
    <source>
        <dbReference type="Proteomes" id="UP000249008"/>
    </source>
</evidence>
<gene>
    <name evidence="11" type="primary">lpxB</name>
    <name evidence="11" type="ORF">NCTC12112_02338</name>
</gene>
<dbReference type="GeneID" id="78453619"/>
<dbReference type="NCBIfam" id="TIGR00215">
    <property type="entry name" value="lpxB"/>
    <property type="match status" value="1"/>
</dbReference>
<keyword evidence="8" id="KW-0443">Lipid metabolism</keyword>
<evidence type="ECO:0000313" key="11">
    <source>
        <dbReference type="EMBL" id="SQJ09670.1"/>
    </source>
</evidence>